<accession>A0A1L9QWW4</accession>
<dbReference type="CDD" id="cd06451">
    <property type="entry name" value="AGAT_like"/>
    <property type="match status" value="1"/>
</dbReference>
<gene>
    <name evidence="11" type="ORF">BI308_01430</name>
</gene>
<dbReference type="InterPro" id="IPR024169">
    <property type="entry name" value="SP_NH2Trfase/AEP_transaminase"/>
</dbReference>
<comment type="caution">
    <text evidence="11">The sequence shown here is derived from an EMBL/GenBank/DDBJ whole genome shotgun (WGS) entry which is preliminary data.</text>
</comment>
<evidence type="ECO:0000256" key="4">
    <source>
        <dbReference type="ARBA" id="ARBA00022679"/>
    </source>
</evidence>
<dbReference type="Gene3D" id="3.90.1150.10">
    <property type="entry name" value="Aspartate Aminotransferase, domain 1"/>
    <property type="match status" value="1"/>
</dbReference>
<evidence type="ECO:0000256" key="8">
    <source>
        <dbReference type="RuleBase" id="RU004075"/>
    </source>
</evidence>
<dbReference type="SUPFAM" id="SSF53383">
    <property type="entry name" value="PLP-dependent transferases"/>
    <property type="match status" value="1"/>
</dbReference>
<evidence type="ECO:0000256" key="9">
    <source>
        <dbReference type="RuleBase" id="RU004504"/>
    </source>
</evidence>
<name>A0A1L9QWW4_9CYAN</name>
<dbReference type="InterPro" id="IPR015422">
    <property type="entry name" value="PyrdxlP-dep_Trfase_small"/>
</dbReference>
<evidence type="ECO:0000259" key="10">
    <source>
        <dbReference type="Pfam" id="PF00266"/>
    </source>
</evidence>
<organism evidence="11 12">
    <name type="scientific">Roseofilum reptotaenium AO1-A</name>
    <dbReference type="NCBI Taxonomy" id="1925591"/>
    <lineage>
        <taxon>Bacteria</taxon>
        <taxon>Bacillati</taxon>
        <taxon>Cyanobacteriota</taxon>
        <taxon>Cyanophyceae</taxon>
        <taxon>Desertifilales</taxon>
        <taxon>Desertifilaceae</taxon>
        <taxon>Roseofilum</taxon>
    </lineage>
</organism>
<dbReference type="Gene3D" id="3.40.640.10">
    <property type="entry name" value="Type I PLP-dependent aspartate aminotransferase-like (Major domain)"/>
    <property type="match status" value="1"/>
</dbReference>
<comment type="cofactor">
    <cofactor evidence="1 7 9">
        <name>pyridoxal 5'-phosphate</name>
        <dbReference type="ChEBI" id="CHEBI:597326"/>
    </cofactor>
</comment>
<evidence type="ECO:0000256" key="6">
    <source>
        <dbReference type="PIRSR" id="PIRSR000524-1"/>
    </source>
</evidence>
<dbReference type="PANTHER" id="PTHR21152">
    <property type="entry name" value="AMINOTRANSFERASE CLASS V"/>
    <property type="match status" value="1"/>
</dbReference>
<dbReference type="InterPro" id="IPR015421">
    <property type="entry name" value="PyrdxlP-dep_Trfase_major"/>
</dbReference>
<keyword evidence="5 7" id="KW-0663">Pyridoxal phosphate</keyword>
<dbReference type="Pfam" id="PF00266">
    <property type="entry name" value="Aminotran_5"/>
    <property type="match status" value="1"/>
</dbReference>
<proteinExistence type="inferred from homology"/>
<evidence type="ECO:0000256" key="2">
    <source>
        <dbReference type="ARBA" id="ARBA00009236"/>
    </source>
</evidence>
<evidence type="ECO:0000256" key="1">
    <source>
        <dbReference type="ARBA" id="ARBA00001933"/>
    </source>
</evidence>
<dbReference type="STRING" id="1925591.BI308_01430"/>
<comment type="similarity">
    <text evidence="2 8">Belongs to the class-V pyridoxal-phosphate-dependent aminotransferase family.</text>
</comment>
<protein>
    <submittedName>
        <fullName evidence="11">Alanine--glyoxylate aminotransferase</fullName>
    </submittedName>
</protein>
<dbReference type="PANTHER" id="PTHR21152:SF40">
    <property type="entry name" value="ALANINE--GLYOXYLATE AMINOTRANSFERASE"/>
    <property type="match status" value="1"/>
</dbReference>
<feature type="modified residue" description="N6-(pyridoxal phosphate)lysine" evidence="7">
    <location>
        <position position="209"/>
    </location>
</feature>
<dbReference type="InterPro" id="IPR020578">
    <property type="entry name" value="Aminotrans_V_PyrdxlP_BS"/>
</dbReference>
<dbReference type="FunFam" id="3.40.640.10:FF:000027">
    <property type="entry name" value="Serine--pyruvate aminotransferase, mitochondrial"/>
    <property type="match status" value="1"/>
</dbReference>
<evidence type="ECO:0000313" key="12">
    <source>
        <dbReference type="Proteomes" id="UP000183940"/>
    </source>
</evidence>
<keyword evidence="4" id="KW-0808">Transferase</keyword>
<dbReference type="InterPro" id="IPR015424">
    <property type="entry name" value="PyrdxlP-dep_Trfase"/>
</dbReference>
<feature type="binding site" evidence="6">
    <location>
        <position position="356"/>
    </location>
    <ligand>
        <name>substrate</name>
    </ligand>
</feature>
<dbReference type="GO" id="GO:0008453">
    <property type="term" value="F:alanine-glyoxylate transaminase activity"/>
    <property type="evidence" value="ECO:0007669"/>
    <property type="project" value="TreeGrafter"/>
</dbReference>
<sequence>MTAVLAINNSHKLSSPRLEMPPRLLLGAGPSNADPRVIEAMSRPQVGHLDPSFLKLMGEIQELLRYTFQTDNSLTIPVSGTGSAAMETTFANTIEPNDVVLVAVKGYFGRRMVDMAGRYGADVRQIDKPWGEAFSLEELRSALATHRPAILGIVHAETSTGVRQPLEGVGDLCREFGCLLVVDTVTSLGCFPLFIDDWKIDLAYSCSQKGLSCPPGASPLTMNQRALDKIHNRHTKVANWYLDVSLVSKYWGKERTYHHTAPINMNYALYEALCLVAEEGLESRWERHQKNAQMLWDGLADLGLVCHVPKELRLPTLTTVRVPDGVQEAEIRHQLLNNYNIEISGGLGDLAGKVWRIGLMGHNSRPESIERLFSALGELLPKN</sequence>
<evidence type="ECO:0000256" key="7">
    <source>
        <dbReference type="PIRSR" id="PIRSR000524-50"/>
    </source>
</evidence>
<dbReference type="Proteomes" id="UP000183940">
    <property type="component" value="Unassembled WGS sequence"/>
</dbReference>
<dbReference type="EMBL" id="MLAW01000002">
    <property type="protein sequence ID" value="OJJ27178.1"/>
    <property type="molecule type" value="Genomic_DNA"/>
</dbReference>
<keyword evidence="12" id="KW-1185">Reference proteome</keyword>
<dbReference type="AlphaFoldDB" id="A0A1L9QWW4"/>
<reference evidence="11" key="1">
    <citation type="submission" date="2016-10" db="EMBL/GenBank/DDBJ databases">
        <title>CRISPR-Cas defence system in Roseofilum reptotaenium: evidence of a bacteriophage-cyanobacterium arms race in the coral black band disease.</title>
        <authorList>
            <person name="Buerger P."/>
            <person name="Wood-Charlson E.M."/>
            <person name="Weynberg K.D."/>
            <person name="Willis B."/>
            <person name="Van Oppen M.J."/>
        </authorList>
    </citation>
    <scope>NUCLEOTIDE SEQUENCE [LARGE SCALE GENOMIC DNA]</scope>
    <source>
        <strain evidence="11">AO1-A</strain>
    </source>
</reference>
<evidence type="ECO:0000256" key="3">
    <source>
        <dbReference type="ARBA" id="ARBA00022576"/>
    </source>
</evidence>
<dbReference type="InterPro" id="IPR000192">
    <property type="entry name" value="Aminotrans_V_dom"/>
</dbReference>
<feature type="domain" description="Aminotransferase class V" evidence="10">
    <location>
        <begin position="25"/>
        <end position="347"/>
    </location>
</feature>
<dbReference type="PROSITE" id="PS00595">
    <property type="entry name" value="AA_TRANSFER_CLASS_5"/>
    <property type="match status" value="1"/>
</dbReference>
<evidence type="ECO:0000256" key="5">
    <source>
        <dbReference type="ARBA" id="ARBA00022898"/>
    </source>
</evidence>
<keyword evidence="3 11" id="KW-0032">Aminotransferase</keyword>
<dbReference type="PIRSF" id="PIRSF000524">
    <property type="entry name" value="SPT"/>
    <property type="match status" value="1"/>
</dbReference>
<dbReference type="GO" id="GO:0019265">
    <property type="term" value="P:glycine biosynthetic process, by transamination of glyoxylate"/>
    <property type="evidence" value="ECO:0007669"/>
    <property type="project" value="TreeGrafter"/>
</dbReference>
<dbReference type="GO" id="GO:0004760">
    <property type="term" value="F:L-serine-pyruvate transaminase activity"/>
    <property type="evidence" value="ECO:0007669"/>
    <property type="project" value="TreeGrafter"/>
</dbReference>
<evidence type="ECO:0000313" key="11">
    <source>
        <dbReference type="EMBL" id="OJJ27178.1"/>
    </source>
</evidence>